<dbReference type="SUPFAM" id="SSF88659">
    <property type="entry name" value="Sigma3 and sigma4 domains of RNA polymerase sigma factors"/>
    <property type="match status" value="1"/>
</dbReference>
<dbReference type="EMBL" id="PGFJ01000002">
    <property type="protein sequence ID" value="PJJ79246.1"/>
    <property type="molecule type" value="Genomic_DNA"/>
</dbReference>
<sequence length="197" mass="23342">MVNAPPINMNSEKEIWDRFLAGDQVAYSQILKQYSGKMFNYGFRMCADEDLVKDCIQDVFLTLWNRRVNVNTTDSITWYLLKCTKTSILREQKKWIRNDEIVNEYAFNVEFDVETKLIADLDNLSLADRIKTIINQLPPRQKEILYLRFYENLTLAEIANVMELNPQSVYNLLQKAYKNFRAEWIPIVIAMFEILTY</sequence>
<dbReference type="InterPro" id="IPR013324">
    <property type="entry name" value="RNA_pol_sigma_r3/r4-like"/>
</dbReference>
<evidence type="ECO:0000256" key="1">
    <source>
        <dbReference type="ARBA" id="ARBA00010641"/>
    </source>
</evidence>
<dbReference type="PANTHER" id="PTHR43133:SF46">
    <property type="entry name" value="RNA POLYMERASE SIGMA-70 FACTOR ECF SUBFAMILY"/>
    <property type="match status" value="1"/>
</dbReference>
<dbReference type="AlphaFoldDB" id="A0A2H9VLP3"/>
<reference evidence="6 7" key="1">
    <citation type="submission" date="2017-11" db="EMBL/GenBank/DDBJ databases">
        <title>Genomic Encyclopedia of Archaeal and Bacterial Type Strains, Phase II (KMG-II): From Individual Species to Whole Genera.</title>
        <authorList>
            <person name="Goeker M."/>
        </authorList>
    </citation>
    <scope>NUCLEOTIDE SEQUENCE [LARGE SCALE GENOMIC DNA]</scope>
    <source>
        <strain evidence="6 7">DSM 28175</strain>
    </source>
</reference>
<dbReference type="GO" id="GO:0003677">
    <property type="term" value="F:DNA binding"/>
    <property type="evidence" value="ECO:0007669"/>
    <property type="project" value="InterPro"/>
</dbReference>
<evidence type="ECO:0000256" key="4">
    <source>
        <dbReference type="ARBA" id="ARBA00023163"/>
    </source>
</evidence>
<dbReference type="InterPro" id="IPR014284">
    <property type="entry name" value="RNA_pol_sigma-70_dom"/>
</dbReference>
<dbReference type="SUPFAM" id="SSF88946">
    <property type="entry name" value="Sigma2 domain of RNA polymerase sigma factors"/>
    <property type="match status" value="1"/>
</dbReference>
<dbReference type="GO" id="GO:0016987">
    <property type="term" value="F:sigma factor activity"/>
    <property type="evidence" value="ECO:0007669"/>
    <property type="project" value="UniProtKB-KW"/>
</dbReference>
<organism evidence="6 7">
    <name type="scientific">Mucilaginibacter auburnensis</name>
    <dbReference type="NCBI Taxonomy" id="1457233"/>
    <lineage>
        <taxon>Bacteria</taxon>
        <taxon>Pseudomonadati</taxon>
        <taxon>Bacteroidota</taxon>
        <taxon>Sphingobacteriia</taxon>
        <taxon>Sphingobacteriales</taxon>
        <taxon>Sphingobacteriaceae</taxon>
        <taxon>Mucilaginibacter</taxon>
    </lineage>
</organism>
<comment type="caution">
    <text evidence="6">The sequence shown here is derived from an EMBL/GenBank/DDBJ whole genome shotgun (WGS) entry which is preliminary data.</text>
</comment>
<evidence type="ECO:0000313" key="6">
    <source>
        <dbReference type="EMBL" id="PJJ79246.1"/>
    </source>
</evidence>
<dbReference type="Gene3D" id="1.10.10.10">
    <property type="entry name" value="Winged helix-like DNA-binding domain superfamily/Winged helix DNA-binding domain"/>
    <property type="match status" value="1"/>
</dbReference>
<comment type="similarity">
    <text evidence="1">Belongs to the sigma-70 factor family. ECF subfamily.</text>
</comment>
<gene>
    <name evidence="6" type="ORF">CLV57_2372</name>
</gene>
<dbReference type="GO" id="GO:0006352">
    <property type="term" value="P:DNA-templated transcription initiation"/>
    <property type="evidence" value="ECO:0007669"/>
    <property type="project" value="InterPro"/>
</dbReference>
<evidence type="ECO:0000256" key="3">
    <source>
        <dbReference type="ARBA" id="ARBA00023082"/>
    </source>
</evidence>
<evidence type="ECO:0000256" key="2">
    <source>
        <dbReference type="ARBA" id="ARBA00023015"/>
    </source>
</evidence>
<dbReference type="InterPro" id="IPR036388">
    <property type="entry name" value="WH-like_DNA-bd_sf"/>
</dbReference>
<proteinExistence type="inferred from homology"/>
<protein>
    <submittedName>
        <fullName evidence="6">RNA polymerase sigma factor (Sigma-70 family)</fullName>
    </submittedName>
</protein>
<feature type="domain" description="RNA polymerase sigma factor 70 region 4 type 2" evidence="5">
    <location>
        <begin position="129"/>
        <end position="178"/>
    </location>
</feature>
<dbReference type="InterPro" id="IPR013325">
    <property type="entry name" value="RNA_pol_sigma_r2"/>
</dbReference>
<dbReference type="Proteomes" id="UP000242687">
    <property type="component" value="Unassembled WGS sequence"/>
</dbReference>
<evidence type="ECO:0000259" key="5">
    <source>
        <dbReference type="Pfam" id="PF08281"/>
    </source>
</evidence>
<dbReference type="NCBIfam" id="TIGR02937">
    <property type="entry name" value="sigma70-ECF"/>
    <property type="match status" value="1"/>
</dbReference>
<dbReference type="Pfam" id="PF08281">
    <property type="entry name" value="Sigma70_r4_2"/>
    <property type="match status" value="1"/>
</dbReference>
<keyword evidence="4" id="KW-0804">Transcription</keyword>
<keyword evidence="2" id="KW-0805">Transcription regulation</keyword>
<dbReference type="PANTHER" id="PTHR43133">
    <property type="entry name" value="RNA POLYMERASE ECF-TYPE SIGMA FACTO"/>
    <property type="match status" value="1"/>
</dbReference>
<dbReference type="Gene3D" id="1.10.1740.10">
    <property type="match status" value="1"/>
</dbReference>
<dbReference type="InterPro" id="IPR039425">
    <property type="entry name" value="RNA_pol_sigma-70-like"/>
</dbReference>
<accession>A0A2H9VLP3</accession>
<keyword evidence="3" id="KW-0731">Sigma factor</keyword>
<dbReference type="CDD" id="cd06171">
    <property type="entry name" value="Sigma70_r4"/>
    <property type="match status" value="1"/>
</dbReference>
<keyword evidence="7" id="KW-1185">Reference proteome</keyword>
<dbReference type="InterPro" id="IPR013249">
    <property type="entry name" value="RNA_pol_sigma70_r4_t2"/>
</dbReference>
<evidence type="ECO:0000313" key="7">
    <source>
        <dbReference type="Proteomes" id="UP000242687"/>
    </source>
</evidence>
<name>A0A2H9VLP3_9SPHI</name>